<keyword evidence="1" id="KW-0472">Membrane</keyword>
<proteinExistence type="predicted"/>
<evidence type="ECO:0000313" key="3">
    <source>
        <dbReference type="Proteomes" id="UP001408789"/>
    </source>
</evidence>
<feature type="transmembrane region" description="Helical" evidence="1">
    <location>
        <begin position="145"/>
        <end position="167"/>
    </location>
</feature>
<gene>
    <name evidence="2" type="ORF">SSX86_012503</name>
</gene>
<feature type="transmembrane region" description="Helical" evidence="1">
    <location>
        <begin position="214"/>
        <end position="240"/>
    </location>
</feature>
<organism evidence="2 3">
    <name type="scientific">Deinandra increscens subsp. villosa</name>
    <dbReference type="NCBI Taxonomy" id="3103831"/>
    <lineage>
        <taxon>Eukaryota</taxon>
        <taxon>Viridiplantae</taxon>
        <taxon>Streptophyta</taxon>
        <taxon>Embryophyta</taxon>
        <taxon>Tracheophyta</taxon>
        <taxon>Spermatophyta</taxon>
        <taxon>Magnoliopsida</taxon>
        <taxon>eudicotyledons</taxon>
        <taxon>Gunneridae</taxon>
        <taxon>Pentapetalae</taxon>
        <taxon>asterids</taxon>
        <taxon>campanulids</taxon>
        <taxon>Asterales</taxon>
        <taxon>Asteraceae</taxon>
        <taxon>Asteroideae</taxon>
        <taxon>Heliantheae alliance</taxon>
        <taxon>Madieae</taxon>
        <taxon>Madiinae</taxon>
        <taxon>Deinandra</taxon>
    </lineage>
</organism>
<feature type="transmembrane region" description="Helical" evidence="1">
    <location>
        <begin position="84"/>
        <end position="102"/>
    </location>
</feature>
<name>A0AAP0D8S9_9ASTR</name>
<keyword evidence="1" id="KW-1133">Transmembrane helix</keyword>
<feature type="transmembrane region" description="Helical" evidence="1">
    <location>
        <begin position="12"/>
        <end position="35"/>
    </location>
</feature>
<evidence type="ECO:0000313" key="2">
    <source>
        <dbReference type="EMBL" id="KAK9068390.1"/>
    </source>
</evidence>
<evidence type="ECO:0000256" key="1">
    <source>
        <dbReference type="SAM" id="Phobius"/>
    </source>
</evidence>
<keyword evidence="3" id="KW-1185">Reference proteome</keyword>
<dbReference type="EMBL" id="JBCNJP010000014">
    <property type="protein sequence ID" value="KAK9068390.1"/>
    <property type="molecule type" value="Genomic_DNA"/>
</dbReference>
<dbReference type="AlphaFoldDB" id="A0AAP0D8S9"/>
<keyword evidence="1" id="KW-0812">Transmembrane</keyword>
<dbReference type="PANTHER" id="PTHR35307">
    <property type="entry name" value="PROTEIN, PUTATIVE-RELATED"/>
    <property type="match status" value="1"/>
</dbReference>
<feature type="transmembrane region" description="Helical" evidence="1">
    <location>
        <begin position="346"/>
        <end position="375"/>
    </location>
</feature>
<accession>A0AAP0D8S9</accession>
<reference evidence="2 3" key="1">
    <citation type="submission" date="2024-04" db="EMBL/GenBank/DDBJ databases">
        <title>The reference genome of an endangered Asteraceae, Deinandra increscens subsp. villosa, native to the Central Coast of California.</title>
        <authorList>
            <person name="Guilliams M."/>
            <person name="Hasenstab-Lehman K."/>
            <person name="Meyer R."/>
            <person name="Mcevoy S."/>
        </authorList>
    </citation>
    <scope>NUCLEOTIDE SEQUENCE [LARGE SCALE GENOMIC DNA]</scope>
    <source>
        <tissue evidence="2">Leaf</tissue>
    </source>
</reference>
<protein>
    <submittedName>
        <fullName evidence="2">Uncharacterized protein</fullName>
    </submittedName>
</protein>
<comment type="caution">
    <text evidence="2">The sequence shown here is derived from an EMBL/GenBank/DDBJ whole genome shotgun (WGS) entry which is preliminary data.</text>
</comment>
<dbReference type="PANTHER" id="PTHR35307:SF9">
    <property type="entry name" value="TRANSMEMBRANE PROTEIN"/>
    <property type="match status" value="1"/>
</dbReference>
<dbReference type="Proteomes" id="UP001408789">
    <property type="component" value="Unassembled WGS sequence"/>
</dbReference>
<sequence length="736" mass="83917">MVWVSPKDAMPWVGLYVGVSSLTCILAMAADAVHAIWKWKLWFPNKFFTLNSSTITLIAIAMKIPVDLSTDYVFPTSGCDIDIIQTKMAGINFLVTMLANLLPSLGLMDDKELLMNIVALGILMITIVVNIGIQSYTHVLFLYSGIHFIFICASFLWPFSVALTVSASRKKLEHRYKESQLLVSGYQEKKFSSKGLRNYVKKYWMMTETRNPQFAIACSPVSSAFGVICLYISLSPIIGFIVGAEYISCDTSDYKWSLKIIHIVQSFGAIVGSIAPISRCLSSVGHYNLSKEWSKNHLNVFRVEKHWIQMLQKLKHRHIHSYIPGRHCKIVFHNVKSIFLNFCITLHVLVLVICKTICLVPRTILILLSYCWYLFKSCLEWFYKVASTPNSNESQSPEIKEYVLYVVQIEEDAKLSDRILRNTLRYITRLLDASEGKEPRNLMMLLEKSIGFNGMVMFENDKVQPLYHEETHNCWSLVIVTLTSVAIALPNITQGHVKSLLSSVREGLQVVRHIEECLNGDDDTLQTRKAAKHVWAEVEVYHSWLQINLQKMARKGKTSKEVLQWLGDEVEKIVREFKRSKKPVIDQSPYKCILASSMHKISRSMLLHINEQDYLNDEEIFEGIATMIADILSACFTNLPRVIKLKCHHHAIEKRGESIRNAAELLGKCKKVLKILKARQLPNMDPDSMAYMDKWRVVVLQGQIRNDNQIRYGGASSTMIEPTSSSCNEQLIVSVM</sequence>
<feature type="transmembrane region" description="Helical" evidence="1">
    <location>
        <begin position="114"/>
        <end position="133"/>
    </location>
</feature>